<dbReference type="PROSITE" id="PS00738">
    <property type="entry name" value="ADOHCYASE_1"/>
    <property type="match status" value="1"/>
</dbReference>
<dbReference type="EC" id="3.13.2.1" evidence="6 9"/>
<comment type="pathway">
    <text evidence="1 9">Amino-acid biosynthesis; L-homocysteine biosynthesis; L-homocysteine from S-adenosyl-L-homocysteine: step 1/1.</text>
</comment>
<dbReference type="InterPro" id="IPR042172">
    <property type="entry name" value="Adenosylhomocyst_ase-like_sf"/>
</dbReference>
<organism evidence="12">
    <name type="scientific">Oppiella nova</name>
    <dbReference type="NCBI Taxonomy" id="334625"/>
    <lineage>
        <taxon>Eukaryota</taxon>
        <taxon>Metazoa</taxon>
        <taxon>Ecdysozoa</taxon>
        <taxon>Arthropoda</taxon>
        <taxon>Chelicerata</taxon>
        <taxon>Arachnida</taxon>
        <taxon>Acari</taxon>
        <taxon>Acariformes</taxon>
        <taxon>Sarcoptiformes</taxon>
        <taxon>Oribatida</taxon>
        <taxon>Brachypylina</taxon>
        <taxon>Oppioidea</taxon>
        <taxon>Oppiidae</taxon>
        <taxon>Oppiella</taxon>
    </lineage>
</organism>
<dbReference type="EMBL" id="CAJPVJ010024419">
    <property type="protein sequence ID" value="CAG2178768.1"/>
    <property type="molecule type" value="Genomic_DNA"/>
</dbReference>
<dbReference type="HAMAP" id="MF_00563">
    <property type="entry name" value="AdoHcyase"/>
    <property type="match status" value="1"/>
</dbReference>
<name>A0A7R9MJZ7_9ACAR</name>
<keyword evidence="13" id="KW-1185">Reference proteome</keyword>
<dbReference type="InterPro" id="IPR000043">
    <property type="entry name" value="Adenosylhomocysteinase-like"/>
</dbReference>
<dbReference type="NCBIfam" id="NF004005">
    <property type="entry name" value="PRK05476.2-3"/>
    <property type="match status" value="1"/>
</dbReference>
<feature type="binding site" evidence="8">
    <location>
        <position position="324"/>
    </location>
    <ligand>
        <name>NAD(+)</name>
        <dbReference type="ChEBI" id="CHEBI:57540"/>
    </ligand>
</feature>
<evidence type="ECO:0000256" key="8">
    <source>
        <dbReference type="PIRSR" id="PIRSR001109-2"/>
    </source>
</evidence>
<dbReference type="SUPFAM" id="SSF51735">
    <property type="entry name" value="NAD(P)-binding Rossmann-fold domains"/>
    <property type="match status" value="1"/>
</dbReference>
<feature type="binding site" evidence="8">
    <location>
        <begin position="135"/>
        <end position="137"/>
    </location>
    <ligand>
        <name>NAD(+)</name>
        <dbReference type="ChEBI" id="CHEBI:57540"/>
    </ligand>
</feature>
<evidence type="ECO:0000256" key="7">
    <source>
        <dbReference type="PIRSR" id="PIRSR001109-1"/>
    </source>
</evidence>
<dbReference type="InterPro" id="IPR015878">
    <property type="entry name" value="Ado_hCys_hydrolase_NAD-bd"/>
</dbReference>
<evidence type="ECO:0000256" key="4">
    <source>
        <dbReference type="ARBA" id="ARBA00022801"/>
    </source>
</evidence>
<evidence type="ECO:0000256" key="1">
    <source>
        <dbReference type="ARBA" id="ARBA00005195"/>
    </source>
</evidence>
<keyword evidence="4 9" id="KW-0378">Hydrolase</keyword>
<dbReference type="UniPathway" id="UPA00314">
    <property type="reaction ID" value="UER00076"/>
</dbReference>
<dbReference type="Pfam" id="PF05221">
    <property type="entry name" value="AdoHcyase"/>
    <property type="match status" value="1"/>
</dbReference>
<evidence type="ECO:0000256" key="6">
    <source>
        <dbReference type="ARBA" id="ARBA00034527"/>
    </source>
</evidence>
<dbReference type="SMART" id="SM00996">
    <property type="entry name" value="AdoHcyase"/>
    <property type="match status" value="1"/>
</dbReference>
<feature type="binding site" evidence="8">
    <location>
        <begin position="277"/>
        <end position="279"/>
    </location>
    <ligand>
        <name>NAD(+)</name>
        <dbReference type="ChEBI" id="CHEBI:57540"/>
    </ligand>
</feature>
<feature type="binding site" evidence="7">
    <location>
        <position position="164"/>
    </location>
    <ligand>
        <name>substrate</name>
    </ligand>
</feature>
<dbReference type="EMBL" id="OC939244">
    <property type="protein sequence ID" value="CAD7661632.1"/>
    <property type="molecule type" value="Genomic_DNA"/>
</dbReference>
<dbReference type="InterPro" id="IPR020082">
    <property type="entry name" value="S-Ado-L-homoCys_hydrolase_CS"/>
</dbReference>
<dbReference type="CDD" id="cd00401">
    <property type="entry name" value="SAHH"/>
    <property type="match status" value="1"/>
</dbReference>
<comment type="similarity">
    <text evidence="2 10">Belongs to the adenosylhomocysteinase family.</text>
</comment>
<dbReference type="Pfam" id="PF00670">
    <property type="entry name" value="AdoHcyase_NAD"/>
    <property type="match status" value="1"/>
</dbReference>
<comment type="catalytic activity">
    <reaction evidence="9">
        <text>S-adenosyl-L-homocysteine + H2O = L-homocysteine + adenosine</text>
        <dbReference type="Rhea" id="RHEA:21708"/>
        <dbReference type="ChEBI" id="CHEBI:15377"/>
        <dbReference type="ChEBI" id="CHEBI:16335"/>
        <dbReference type="ChEBI" id="CHEBI:57856"/>
        <dbReference type="ChEBI" id="CHEBI:58199"/>
        <dbReference type="EC" id="3.13.2.1"/>
    </reaction>
</comment>
<comment type="cofactor">
    <cofactor evidence="8 9">
        <name>NAD(+)</name>
        <dbReference type="ChEBI" id="CHEBI:57540"/>
    </cofactor>
    <text evidence="8 9">Binds 1 NAD(+) per subunit.</text>
</comment>
<feature type="binding site" evidence="8">
    <location>
        <position position="221"/>
    </location>
    <ligand>
        <name>NAD(+)</name>
        <dbReference type="ChEBI" id="CHEBI:57540"/>
    </ligand>
</feature>
<sequence length="410" mass="44998">MAEHEMPGLMTIRKKYGSQKPLKGARIAGCLHMTIQTAVLIETLTELGAEVQWSSCNIYSTQDHAAAAIAVTGVPVYAWKGETEEEYLWCIQQTLVFKDGQPLNMILDDGGDLTNLVHEKYSQYLSGIRGVSEETTTGVHNLYKMLKSGQLKVPAINVNDSVTKSKFDNLYGCRESLTDGIKRATDIMLAGKVCVVAGFGDVGKGSASSLRAFGARVIITEIDPINALQAAMEGYEVTTLEEAAPIASVFVTTTGCKDIIRGEHFLQMPEDSIVCNIGHFDCEVDVKWLETNAKEKINIKPQVDRYTLANGRHIILLAAGRLVNLGCATGHPSFVMSCSFSNQTLAQIELWTNPGKYPLGVYILPKKLDEEVAALHLPHLGVKLTKLTTDQADYLSLPQEGPYKPDHYRY</sequence>
<dbReference type="Gene3D" id="3.40.50.720">
    <property type="entry name" value="NAD(P)-binding Rossmann-like Domain"/>
    <property type="match status" value="1"/>
</dbReference>
<feature type="binding site" evidence="7">
    <location>
        <position position="134"/>
    </location>
    <ligand>
        <name>substrate</name>
    </ligand>
</feature>
<feature type="binding site" evidence="8">
    <location>
        <position position="226"/>
    </location>
    <ligand>
        <name>NAD(+)</name>
        <dbReference type="ChEBI" id="CHEBI:57540"/>
    </ligand>
</feature>
<feature type="binding site" evidence="7">
    <location>
        <position position="109"/>
    </location>
    <ligand>
        <name>substrate</name>
    </ligand>
</feature>
<dbReference type="PANTHER" id="PTHR23420:SF0">
    <property type="entry name" value="ADENOSYLHOMOCYSTEINASE"/>
    <property type="match status" value="1"/>
</dbReference>
<keyword evidence="5 8" id="KW-0520">NAD</keyword>
<dbReference type="GO" id="GO:0005829">
    <property type="term" value="C:cytosol"/>
    <property type="evidence" value="ECO:0007669"/>
    <property type="project" value="TreeGrafter"/>
</dbReference>
<dbReference type="AlphaFoldDB" id="A0A7R9MJZ7"/>
<evidence type="ECO:0000256" key="10">
    <source>
        <dbReference type="RuleBase" id="RU004166"/>
    </source>
</evidence>
<keyword evidence="3 9" id="KW-0554">One-carbon metabolism</keyword>
<dbReference type="FunFam" id="3.40.50.720:FF:000004">
    <property type="entry name" value="Adenosylhomocysteinase"/>
    <property type="match status" value="1"/>
</dbReference>
<dbReference type="GO" id="GO:0004013">
    <property type="term" value="F:adenosylhomocysteinase activity"/>
    <property type="evidence" value="ECO:0007669"/>
    <property type="project" value="UniProtKB-EC"/>
</dbReference>
<dbReference type="PROSITE" id="PS00739">
    <property type="entry name" value="ADOHCYASE_2"/>
    <property type="match status" value="1"/>
</dbReference>
<evidence type="ECO:0000256" key="3">
    <source>
        <dbReference type="ARBA" id="ARBA00022563"/>
    </source>
</evidence>
<dbReference type="GO" id="GO:0006730">
    <property type="term" value="P:one-carbon metabolic process"/>
    <property type="evidence" value="ECO:0007669"/>
    <property type="project" value="UniProtKB-KW"/>
</dbReference>
<feature type="binding site" evidence="7">
    <location>
        <position position="34"/>
    </location>
    <ligand>
        <name>substrate</name>
    </ligand>
</feature>
<dbReference type="OrthoDB" id="10007170at2759"/>
<dbReference type="NCBIfam" id="TIGR00936">
    <property type="entry name" value="ahcY"/>
    <property type="match status" value="1"/>
</dbReference>
<accession>A0A7R9MJZ7</accession>
<feature type="binding site" evidence="7">
    <location>
        <position position="168"/>
    </location>
    <ligand>
        <name>substrate</name>
    </ligand>
</feature>
<evidence type="ECO:0000259" key="11">
    <source>
        <dbReference type="SMART" id="SM00997"/>
    </source>
</evidence>
<dbReference type="PIRSF" id="PIRSF001109">
    <property type="entry name" value="Ad_hcy_hydrolase"/>
    <property type="match status" value="1"/>
</dbReference>
<gene>
    <name evidence="12" type="ORF">ONB1V03_LOCUS18193</name>
</gene>
<dbReference type="Gene3D" id="3.40.50.1480">
    <property type="entry name" value="Adenosylhomocysteinase-like"/>
    <property type="match status" value="3"/>
</dbReference>
<feature type="binding site" evidence="8">
    <location>
        <begin position="200"/>
        <end position="205"/>
    </location>
    <ligand>
        <name>NAD(+)</name>
        <dbReference type="ChEBI" id="CHEBI:57540"/>
    </ligand>
</feature>
<dbReference type="InterPro" id="IPR036291">
    <property type="entry name" value="NAD(P)-bd_dom_sf"/>
</dbReference>
<evidence type="ECO:0000256" key="9">
    <source>
        <dbReference type="RuleBase" id="RU000548"/>
    </source>
</evidence>
<evidence type="ECO:0000313" key="12">
    <source>
        <dbReference type="EMBL" id="CAD7661632.1"/>
    </source>
</evidence>
<evidence type="ECO:0000256" key="2">
    <source>
        <dbReference type="ARBA" id="ARBA00007122"/>
    </source>
</evidence>
<evidence type="ECO:0000313" key="13">
    <source>
        <dbReference type="Proteomes" id="UP000728032"/>
    </source>
</evidence>
<dbReference type="SUPFAM" id="SSF52283">
    <property type="entry name" value="Formate/glycerate dehydrogenase catalytic domain-like"/>
    <property type="match status" value="1"/>
</dbReference>
<feature type="domain" description="S-adenosyl-L-homocysteine hydrolase NAD binding" evidence="11">
    <location>
        <begin position="169"/>
        <end position="330"/>
    </location>
</feature>
<dbReference type="SMART" id="SM00997">
    <property type="entry name" value="AdoHcyase_NAD"/>
    <property type="match status" value="1"/>
</dbReference>
<feature type="binding site" evidence="8">
    <location>
        <position position="331"/>
    </location>
    <ligand>
        <name>NAD(+)</name>
        <dbReference type="ChEBI" id="CHEBI:57540"/>
    </ligand>
</feature>
<evidence type="ECO:0000256" key="5">
    <source>
        <dbReference type="ARBA" id="ARBA00023027"/>
    </source>
</evidence>
<dbReference type="PANTHER" id="PTHR23420">
    <property type="entry name" value="ADENOSYLHOMOCYSTEINASE"/>
    <property type="match status" value="1"/>
</dbReference>
<proteinExistence type="inferred from homology"/>
<reference evidence="12" key="1">
    <citation type="submission" date="2020-11" db="EMBL/GenBank/DDBJ databases">
        <authorList>
            <person name="Tran Van P."/>
        </authorList>
    </citation>
    <scope>NUCLEOTIDE SEQUENCE</scope>
</reference>
<dbReference type="GO" id="GO:0033353">
    <property type="term" value="P:S-adenosylmethionine cycle"/>
    <property type="evidence" value="ECO:0007669"/>
    <property type="project" value="TreeGrafter"/>
</dbReference>
<dbReference type="Proteomes" id="UP000728032">
    <property type="component" value="Unassembled WGS sequence"/>
</dbReference>
<protein>
    <recommendedName>
        <fullName evidence="6 9">Adenosylhomocysteinase</fullName>
        <ecNumber evidence="6 9">3.13.2.1</ecNumber>
    </recommendedName>
</protein>